<proteinExistence type="inferred from homology"/>
<keyword evidence="5 7" id="KW-0573">Peptidoglycan synthesis</keyword>
<dbReference type="EMBL" id="CP022129">
    <property type="protein sequence ID" value="ASF47715.1"/>
    <property type="molecule type" value="Genomic_DNA"/>
</dbReference>
<evidence type="ECO:0000256" key="2">
    <source>
        <dbReference type="ARBA" id="ARBA00005992"/>
    </source>
</evidence>
<feature type="active site" description="Nucleophile" evidence="7">
    <location>
        <position position="178"/>
    </location>
</feature>
<gene>
    <name evidence="9" type="ORF">CEK71_17485</name>
</gene>
<keyword evidence="3" id="KW-0808">Transferase</keyword>
<sequence length="243" mass="26411">MSKKWRFLIGVGLIGLAALAGLVFYGRSLWVPVYQDMTGIKQTVEGVLADYGGPARARLEPYFQAAGVAYPPPKIALLGIKDSATLELWAQTPAGWAFIRTYPIKALSGTAGPKRLEGDRQVPEGFYGIAGLNPNSAFHLSMKLNYPNAFDLQHAAAEQRHQPGSNIFIHGKAQSVGCLAMGDEAIEELFVLAATIGKTNIAVAIAPSDPRLKPLPNHAQPPWVAELYQHLTGYFRQFRRTVG</sequence>
<dbReference type="GO" id="GO:0009252">
    <property type="term" value="P:peptidoglycan biosynthetic process"/>
    <property type="evidence" value="ECO:0007669"/>
    <property type="project" value="UniProtKB-UniPathway"/>
</dbReference>
<comment type="similarity">
    <text evidence="2">Belongs to the YkuD family.</text>
</comment>
<dbReference type="GO" id="GO:0016740">
    <property type="term" value="F:transferase activity"/>
    <property type="evidence" value="ECO:0007669"/>
    <property type="project" value="UniProtKB-KW"/>
</dbReference>
<evidence type="ECO:0000313" key="9">
    <source>
        <dbReference type="EMBL" id="ASF47715.1"/>
    </source>
</evidence>
<organism evidence="9 10">
    <name type="scientific">Methylovulum psychrotolerans</name>
    <dbReference type="NCBI Taxonomy" id="1704499"/>
    <lineage>
        <taxon>Bacteria</taxon>
        <taxon>Pseudomonadati</taxon>
        <taxon>Pseudomonadota</taxon>
        <taxon>Gammaproteobacteria</taxon>
        <taxon>Methylococcales</taxon>
        <taxon>Methylococcaceae</taxon>
        <taxon>Methylovulum</taxon>
    </lineage>
</organism>
<dbReference type="Pfam" id="PF03734">
    <property type="entry name" value="YkuD"/>
    <property type="match status" value="1"/>
</dbReference>
<keyword evidence="6 7" id="KW-0961">Cell wall biogenesis/degradation</keyword>
<evidence type="ECO:0000256" key="6">
    <source>
        <dbReference type="ARBA" id="ARBA00023316"/>
    </source>
</evidence>
<dbReference type="Proteomes" id="UP000197019">
    <property type="component" value="Chromosome"/>
</dbReference>
<keyword evidence="10" id="KW-1185">Reference proteome</keyword>
<evidence type="ECO:0000256" key="4">
    <source>
        <dbReference type="ARBA" id="ARBA00022960"/>
    </source>
</evidence>
<dbReference type="PANTHER" id="PTHR36699">
    <property type="entry name" value="LD-TRANSPEPTIDASE"/>
    <property type="match status" value="1"/>
</dbReference>
<dbReference type="RefSeq" id="WP_088620585.1">
    <property type="nucleotide sequence ID" value="NZ_CP022129.1"/>
</dbReference>
<evidence type="ECO:0000256" key="3">
    <source>
        <dbReference type="ARBA" id="ARBA00022679"/>
    </source>
</evidence>
<dbReference type="PROSITE" id="PS52029">
    <property type="entry name" value="LD_TPASE"/>
    <property type="match status" value="1"/>
</dbReference>
<dbReference type="CDD" id="cd16913">
    <property type="entry name" value="YkuD_like"/>
    <property type="match status" value="1"/>
</dbReference>
<comment type="pathway">
    <text evidence="1 7">Cell wall biogenesis; peptidoglycan biosynthesis.</text>
</comment>
<protein>
    <recommendedName>
        <fullName evidence="8">L,D-TPase catalytic domain-containing protein</fullName>
    </recommendedName>
</protein>
<evidence type="ECO:0000313" key="10">
    <source>
        <dbReference type="Proteomes" id="UP000197019"/>
    </source>
</evidence>
<evidence type="ECO:0000256" key="7">
    <source>
        <dbReference type="PROSITE-ProRule" id="PRU01373"/>
    </source>
</evidence>
<dbReference type="GO" id="GO:0004180">
    <property type="term" value="F:carboxypeptidase activity"/>
    <property type="evidence" value="ECO:0007669"/>
    <property type="project" value="UniProtKB-ARBA"/>
</dbReference>
<evidence type="ECO:0000256" key="5">
    <source>
        <dbReference type="ARBA" id="ARBA00022984"/>
    </source>
</evidence>
<dbReference type="GO" id="GO:0008360">
    <property type="term" value="P:regulation of cell shape"/>
    <property type="evidence" value="ECO:0007669"/>
    <property type="project" value="UniProtKB-UniRule"/>
</dbReference>
<reference evidence="9 10" key="1">
    <citation type="submission" date="2017-06" db="EMBL/GenBank/DDBJ databases">
        <title>Genome Sequencing of the methanotroph Methylovulum psychrotolerants str. HV10-M2 isolated from a high-altitude environment.</title>
        <authorList>
            <person name="Mateos-Rivera A."/>
        </authorList>
    </citation>
    <scope>NUCLEOTIDE SEQUENCE [LARGE SCALE GENOMIC DNA]</scope>
    <source>
        <strain evidence="9 10">HV10_M2</strain>
    </source>
</reference>
<keyword evidence="4 7" id="KW-0133">Cell shape</keyword>
<dbReference type="InterPro" id="IPR005490">
    <property type="entry name" value="LD_TPept_cat_dom"/>
</dbReference>
<accession>A0A1Z4C2H4</accession>
<dbReference type="OrthoDB" id="9809748at2"/>
<dbReference type="SUPFAM" id="SSF141523">
    <property type="entry name" value="L,D-transpeptidase catalytic domain-like"/>
    <property type="match status" value="1"/>
</dbReference>
<evidence type="ECO:0000256" key="1">
    <source>
        <dbReference type="ARBA" id="ARBA00004752"/>
    </source>
</evidence>
<evidence type="ECO:0000259" key="8">
    <source>
        <dbReference type="PROSITE" id="PS52029"/>
    </source>
</evidence>
<feature type="domain" description="L,D-TPase catalytic" evidence="8">
    <location>
        <begin position="75"/>
        <end position="204"/>
    </location>
</feature>
<dbReference type="InterPro" id="IPR038063">
    <property type="entry name" value="Transpep_catalytic_dom"/>
</dbReference>
<feature type="active site" description="Proton donor/acceptor" evidence="7">
    <location>
        <position position="170"/>
    </location>
</feature>
<dbReference type="AlphaFoldDB" id="A0A1Z4C2H4"/>
<name>A0A1Z4C2H4_9GAMM</name>
<dbReference type="KEGG" id="mpsy:CEK71_17485"/>
<dbReference type="PANTHER" id="PTHR36699:SF1">
    <property type="entry name" value="L,D-TRANSPEPTIDASE YAFK-RELATED"/>
    <property type="match status" value="1"/>
</dbReference>
<dbReference type="GO" id="GO:0071555">
    <property type="term" value="P:cell wall organization"/>
    <property type="evidence" value="ECO:0007669"/>
    <property type="project" value="UniProtKB-UniRule"/>
</dbReference>
<dbReference type="UniPathway" id="UPA00219"/>